<evidence type="ECO:0000256" key="1">
    <source>
        <dbReference type="SAM" id="SignalP"/>
    </source>
</evidence>
<reference evidence="4" key="1">
    <citation type="journal article" date="2019" name="Int. J. Syst. Evol. Microbiol.">
        <title>The Global Catalogue of Microorganisms (GCM) 10K type strain sequencing project: providing services to taxonomists for standard genome sequencing and annotation.</title>
        <authorList>
            <consortium name="The Broad Institute Genomics Platform"/>
            <consortium name="The Broad Institute Genome Sequencing Center for Infectious Disease"/>
            <person name="Wu L."/>
            <person name="Ma J."/>
        </authorList>
    </citation>
    <scope>NUCLEOTIDE SEQUENCE [LARGE SCALE GENOMIC DNA]</scope>
    <source>
        <strain evidence="4">CCUG 59778</strain>
    </source>
</reference>
<sequence>MGIMRWAVVGTAAVLVLGTAGAASAGTAESSARPGRVDPAAVQAGLDLMARDGAQGVQVRVVDGKRTLLLRGGTAKAGSARPVPLDGRFRIGSVTKTIVATVVLQLVGEGRVGLDEPVSRYLPGLVDDRITVRMLLGHTSGLFNYTDALPLDNETFVKERFRHYRAGELVELATSRPLLFPPGERFSYSNTNYIVAGMLIEDVTGRSWEREVTQRVLRPLGMRDTRTGGTVLPGPHARGYLEVRGTLVDVTALDSSIGGAAGGMISTTADLDRFFSALLGGKLLRRAELAEMRETVSGYGLGIAQIPTPCGGVAWGHEGAIPGYVTVSLSGERTSVHLSISTGAVAEDGMDGLNDVLIAALCP</sequence>
<dbReference type="EMBL" id="JBHSKF010000009">
    <property type="protein sequence ID" value="MFC5288996.1"/>
    <property type="molecule type" value="Genomic_DNA"/>
</dbReference>
<evidence type="ECO:0000259" key="2">
    <source>
        <dbReference type="Pfam" id="PF00144"/>
    </source>
</evidence>
<evidence type="ECO:0000313" key="3">
    <source>
        <dbReference type="EMBL" id="MFC5288996.1"/>
    </source>
</evidence>
<feature type="chain" id="PRO_5045298797" evidence="1">
    <location>
        <begin position="26"/>
        <end position="363"/>
    </location>
</feature>
<dbReference type="InterPro" id="IPR001466">
    <property type="entry name" value="Beta-lactam-related"/>
</dbReference>
<dbReference type="PANTHER" id="PTHR46825:SF7">
    <property type="entry name" value="D-ALANYL-D-ALANINE CARBOXYPEPTIDASE"/>
    <property type="match status" value="1"/>
</dbReference>
<feature type="domain" description="Beta-lactamase-related" evidence="2">
    <location>
        <begin position="48"/>
        <end position="326"/>
    </location>
</feature>
<dbReference type="EC" id="3.-.-.-" evidence="3"/>
<dbReference type="Pfam" id="PF00144">
    <property type="entry name" value="Beta-lactamase"/>
    <property type="match status" value="1"/>
</dbReference>
<dbReference type="SUPFAM" id="SSF56601">
    <property type="entry name" value="beta-lactamase/transpeptidase-like"/>
    <property type="match status" value="1"/>
</dbReference>
<comment type="caution">
    <text evidence="3">The sequence shown here is derived from an EMBL/GenBank/DDBJ whole genome shotgun (WGS) entry which is preliminary data.</text>
</comment>
<dbReference type="InterPro" id="IPR050491">
    <property type="entry name" value="AmpC-like"/>
</dbReference>
<feature type="signal peptide" evidence="1">
    <location>
        <begin position="1"/>
        <end position="25"/>
    </location>
</feature>
<dbReference type="Proteomes" id="UP001596157">
    <property type="component" value="Unassembled WGS sequence"/>
</dbReference>
<dbReference type="PANTHER" id="PTHR46825">
    <property type="entry name" value="D-ALANYL-D-ALANINE-CARBOXYPEPTIDASE/ENDOPEPTIDASE AMPH"/>
    <property type="match status" value="1"/>
</dbReference>
<accession>A0ABW0ESY5</accession>
<dbReference type="RefSeq" id="WP_378248843.1">
    <property type="nucleotide sequence ID" value="NZ_JBHSKF010000009.1"/>
</dbReference>
<keyword evidence="1" id="KW-0732">Signal</keyword>
<gene>
    <name evidence="3" type="ORF">ACFPM7_18235</name>
</gene>
<evidence type="ECO:0000313" key="4">
    <source>
        <dbReference type="Proteomes" id="UP001596157"/>
    </source>
</evidence>
<keyword evidence="3" id="KW-0378">Hydrolase</keyword>
<keyword evidence="4" id="KW-1185">Reference proteome</keyword>
<protein>
    <submittedName>
        <fullName evidence="3">Serine hydrolase domain-containing protein</fullName>
        <ecNumber evidence="3">3.-.-.-</ecNumber>
    </submittedName>
</protein>
<proteinExistence type="predicted"/>
<dbReference type="GO" id="GO:0016787">
    <property type="term" value="F:hydrolase activity"/>
    <property type="evidence" value="ECO:0007669"/>
    <property type="project" value="UniProtKB-KW"/>
</dbReference>
<organism evidence="3 4">
    <name type="scientific">Actinokineospora guangxiensis</name>
    <dbReference type="NCBI Taxonomy" id="1490288"/>
    <lineage>
        <taxon>Bacteria</taxon>
        <taxon>Bacillati</taxon>
        <taxon>Actinomycetota</taxon>
        <taxon>Actinomycetes</taxon>
        <taxon>Pseudonocardiales</taxon>
        <taxon>Pseudonocardiaceae</taxon>
        <taxon>Actinokineospora</taxon>
    </lineage>
</organism>
<name>A0ABW0ESY5_9PSEU</name>
<dbReference type="Gene3D" id="3.40.710.10">
    <property type="entry name" value="DD-peptidase/beta-lactamase superfamily"/>
    <property type="match status" value="1"/>
</dbReference>
<dbReference type="InterPro" id="IPR012338">
    <property type="entry name" value="Beta-lactam/transpept-like"/>
</dbReference>